<reference evidence="1" key="2">
    <citation type="journal article" date="2015" name="Fish Shellfish Immunol.">
        <title>Early steps in the European eel (Anguilla anguilla)-Vibrio vulnificus interaction in the gills: Role of the RtxA13 toxin.</title>
        <authorList>
            <person name="Callol A."/>
            <person name="Pajuelo D."/>
            <person name="Ebbesson L."/>
            <person name="Teles M."/>
            <person name="MacKenzie S."/>
            <person name="Amaro C."/>
        </authorList>
    </citation>
    <scope>NUCLEOTIDE SEQUENCE</scope>
</reference>
<name>A0A0E9S597_ANGAN</name>
<proteinExistence type="predicted"/>
<dbReference type="EMBL" id="GBXM01071968">
    <property type="protein sequence ID" value="JAH36609.1"/>
    <property type="molecule type" value="Transcribed_RNA"/>
</dbReference>
<protein>
    <submittedName>
        <fullName evidence="1">Uncharacterized protein</fullName>
    </submittedName>
</protein>
<sequence length="29" mass="2964">MSVFAEFSGCASYFTLNTTGCSSPGLTKG</sequence>
<organism evidence="1">
    <name type="scientific">Anguilla anguilla</name>
    <name type="common">European freshwater eel</name>
    <name type="synonym">Muraena anguilla</name>
    <dbReference type="NCBI Taxonomy" id="7936"/>
    <lineage>
        <taxon>Eukaryota</taxon>
        <taxon>Metazoa</taxon>
        <taxon>Chordata</taxon>
        <taxon>Craniata</taxon>
        <taxon>Vertebrata</taxon>
        <taxon>Euteleostomi</taxon>
        <taxon>Actinopterygii</taxon>
        <taxon>Neopterygii</taxon>
        <taxon>Teleostei</taxon>
        <taxon>Anguilliformes</taxon>
        <taxon>Anguillidae</taxon>
        <taxon>Anguilla</taxon>
    </lineage>
</organism>
<reference evidence="1" key="1">
    <citation type="submission" date="2014-11" db="EMBL/GenBank/DDBJ databases">
        <authorList>
            <person name="Amaro Gonzalez C."/>
        </authorList>
    </citation>
    <scope>NUCLEOTIDE SEQUENCE</scope>
</reference>
<accession>A0A0E9S597</accession>
<evidence type="ECO:0000313" key="1">
    <source>
        <dbReference type="EMBL" id="JAH36609.1"/>
    </source>
</evidence>
<dbReference type="AlphaFoldDB" id="A0A0E9S597"/>